<dbReference type="Proteomes" id="UP000274429">
    <property type="component" value="Unassembled WGS sequence"/>
</dbReference>
<dbReference type="SUPFAM" id="SSF49723">
    <property type="entry name" value="Lipase/lipooxygenase domain (PLAT/LH2 domain)"/>
    <property type="match status" value="3"/>
</dbReference>
<evidence type="ECO:0000313" key="5">
    <source>
        <dbReference type="Proteomes" id="UP000274429"/>
    </source>
</evidence>
<accession>A0A0R3WRU5</accession>
<evidence type="ECO:0000259" key="3">
    <source>
        <dbReference type="PROSITE" id="PS50095"/>
    </source>
</evidence>
<dbReference type="Pfam" id="PF01477">
    <property type="entry name" value="PLAT"/>
    <property type="match status" value="1"/>
</dbReference>
<gene>
    <name evidence="4" type="ORF">TTAC_LOCUS3470</name>
</gene>
<keyword evidence="5" id="KW-1185">Reference proteome</keyword>
<dbReference type="PROSITE" id="PS50095">
    <property type="entry name" value="PLAT"/>
    <property type="match status" value="3"/>
</dbReference>
<keyword evidence="2" id="KW-0472">Membrane</keyword>
<dbReference type="STRING" id="6205.A0A0R3WRU5"/>
<name>A0A0R3WRU5_HYDTA</name>
<organism evidence="6">
    <name type="scientific">Hydatigena taeniaeformis</name>
    <name type="common">Feline tapeworm</name>
    <name type="synonym">Taenia taeniaeformis</name>
    <dbReference type="NCBI Taxonomy" id="6205"/>
    <lineage>
        <taxon>Eukaryota</taxon>
        <taxon>Metazoa</taxon>
        <taxon>Spiralia</taxon>
        <taxon>Lophotrochozoa</taxon>
        <taxon>Platyhelminthes</taxon>
        <taxon>Cestoda</taxon>
        <taxon>Eucestoda</taxon>
        <taxon>Cyclophyllidea</taxon>
        <taxon>Taeniidae</taxon>
        <taxon>Hydatigera</taxon>
    </lineage>
</organism>
<dbReference type="InterPro" id="IPR052970">
    <property type="entry name" value="Inner_ear_hair_cell_LOXHD"/>
</dbReference>
<evidence type="ECO:0000313" key="4">
    <source>
        <dbReference type="EMBL" id="VDM22698.1"/>
    </source>
</evidence>
<sequence>MPGTDGAMASRYFLVSRSRTLTPTIARQQFEMTLMSRAEKRQGKPTDVYFRLFGPKVKQFDGESFNHSIRRGKFTSPHSRCSPIICIPSEQININGKTLVTFTIDGCQRLSPSSQLALGHDAPVEAADWLLEKVQLKCLNTGITQTFWCKKWFPFCDNKERKKVVGPQYTVLMPKRTPDANWRVEVYTSNLAGAGTSARVYATLYGDRGRSDELWLNETLASNKNALFQQDSCSIFKLNLPSIGSPYKMRIRHDATGPSPNWHLEKVVLQHLPTKKTYLFVCDKWLESENAEESVVYEMPAFGLDIAHPASVRTYRVTVATGQQSVENLDSNVHINIFGSMGDTGIRSLRKKGAFSRGKVPFFFTYFIFAALRLIWFRTFYQVSIPS</sequence>
<feature type="transmembrane region" description="Helical" evidence="2">
    <location>
        <begin position="360"/>
        <end position="381"/>
    </location>
</feature>
<dbReference type="InterPro" id="IPR001024">
    <property type="entry name" value="PLAT/LH2_dom"/>
</dbReference>
<feature type="domain" description="PLAT" evidence="3">
    <location>
        <begin position="313"/>
        <end position="387"/>
    </location>
</feature>
<comment type="caution">
    <text evidence="1">Lacks conserved residue(s) required for the propagation of feature annotation.</text>
</comment>
<dbReference type="SMART" id="SM00308">
    <property type="entry name" value="LH2"/>
    <property type="match status" value="1"/>
</dbReference>
<feature type="domain" description="PLAT" evidence="3">
    <location>
        <begin position="28"/>
        <end position="167"/>
    </location>
</feature>
<evidence type="ECO:0000256" key="1">
    <source>
        <dbReference type="PROSITE-ProRule" id="PRU00152"/>
    </source>
</evidence>
<dbReference type="WBParaSite" id="TTAC_0000348501-mRNA-1">
    <property type="protein sequence ID" value="TTAC_0000348501-mRNA-1"/>
    <property type="gene ID" value="TTAC_0000348501"/>
</dbReference>
<reference evidence="6" key="1">
    <citation type="submission" date="2017-02" db="UniProtKB">
        <authorList>
            <consortium name="WormBaseParasite"/>
        </authorList>
    </citation>
    <scope>IDENTIFICATION</scope>
</reference>
<protein>
    <submittedName>
        <fullName evidence="6">PLAT domain-containing protein</fullName>
    </submittedName>
</protein>
<feature type="domain" description="PLAT" evidence="3">
    <location>
        <begin position="180"/>
        <end position="300"/>
    </location>
</feature>
<proteinExistence type="predicted"/>
<keyword evidence="2" id="KW-0812">Transmembrane</keyword>
<dbReference type="PANTHER" id="PTHR45901">
    <property type="entry name" value="PROTEIN CBG12474"/>
    <property type="match status" value="1"/>
</dbReference>
<evidence type="ECO:0000256" key="2">
    <source>
        <dbReference type="SAM" id="Phobius"/>
    </source>
</evidence>
<dbReference type="PANTHER" id="PTHR45901:SF3">
    <property type="entry name" value="LIPOXYGENASE HOMOLOGY DOMAIN-CONTAINING PROTEIN 1"/>
    <property type="match status" value="1"/>
</dbReference>
<dbReference type="EMBL" id="UYWX01002487">
    <property type="protein sequence ID" value="VDM22698.1"/>
    <property type="molecule type" value="Genomic_DNA"/>
</dbReference>
<dbReference type="AlphaFoldDB" id="A0A0R3WRU5"/>
<reference evidence="4 5" key="2">
    <citation type="submission" date="2018-11" db="EMBL/GenBank/DDBJ databases">
        <authorList>
            <consortium name="Pathogen Informatics"/>
        </authorList>
    </citation>
    <scope>NUCLEOTIDE SEQUENCE [LARGE SCALE GENOMIC DNA]</scope>
</reference>
<dbReference type="InterPro" id="IPR036392">
    <property type="entry name" value="PLAT/LH2_dom_sf"/>
</dbReference>
<dbReference type="Gene3D" id="2.60.60.20">
    <property type="entry name" value="PLAT/LH2 domain"/>
    <property type="match status" value="3"/>
</dbReference>
<evidence type="ECO:0000313" key="6">
    <source>
        <dbReference type="WBParaSite" id="TTAC_0000348501-mRNA-1"/>
    </source>
</evidence>
<dbReference type="OrthoDB" id="5322100at2759"/>
<keyword evidence="2" id="KW-1133">Transmembrane helix</keyword>